<organism evidence="2 3">
    <name type="scientific">Methermicoccus shengliensis</name>
    <dbReference type="NCBI Taxonomy" id="660064"/>
    <lineage>
        <taxon>Archaea</taxon>
        <taxon>Methanobacteriati</taxon>
        <taxon>Methanobacteriota</taxon>
        <taxon>Stenosarchaea group</taxon>
        <taxon>Methanomicrobia</taxon>
        <taxon>Methanosarcinales</taxon>
        <taxon>Methermicoccaceae</taxon>
        <taxon>Methermicoccus</taxon>
    </lineage>
</organism>
<gene>
    <name evidence="2" type="ORF">HA299_04985</name>
</gene>
<sequence length="93" mass="9884">MAERGGTLVTFLATAATHHSAFAFLASVAVFATAGVTYWIAASAWTMLAGVFMYLVGPRIGKSRHITSAGMLSDFYNSKALRVRDVSHTSGDL</sequence>
<accession>A0A832VZY2</accession>
<dbReference type="AlphaFoldDB" id="A0A832VZY2"/>
<evidence type="ECO:0000313" key="3">
    <source>
        <dbReference type="Proteomes" id="UP000600363"/>
    </source>
</evidence>
<dbReference type="InterPro" id="IPR038377">
    <property type="entry name" value="Na/Glc_symporter_sf"/>
</dbReference>
<reference evidence="2" key="1">
    <citation type="journal article" date="2020" name="bioRxiv">
        <title>A rank-normalized archaeal taxonomy based on genome phylogeny resolves widespread incomplete and uneven classifications.</title>
        <authorList>
            <person name="Rinke C."/>
            <person name="Chuvochina M."/>
            <person name="Mussig A.J."/>
            <person name="Chaumeil P.-A."/>
            <person name="Waite D.W."/>
            <person name="Whitman W.B."/>
            <person name="Parks D.H."/>
            <person name="Hugenholtz P."/>
        </authorList>
    </citation>
    <scope>NUCLEOTIDE SEQUENCE</scope>
    <source>
        <strain evidence="2">UBA12518</strain>
    </source>
</reference>
<comment type="caution">
    <text evidence="2">The sequence shown here is derived from an EMBL/GenBank/DDBJ whole genome shotgun (WGS) entry which is preliminary data.</text>
</comment>
<proteinExistence type="predicted"/>
<dbReference type="EMBL" id="DUIH01000017">
    <property type="protein sequence ID" value="HIH69949.1"/>
    <property type="molecule type" value="Genomic_DNA"/>
</dbReference>
<name>A0A832VZY2_9EURY</name>
<keyword evidence="1" id="KW-0472">Membrane</keyword>
<dbReference type="Gene3D" id="1.20.1730.10">
    <property type="entry name" value="Sodium/glucose cotransporter"/>
    <property type="match status" value="1"/>
</dbReference>
<protein>
    <submittedName>
        <fullName evidence="2">Uncharacterized protein</fullName>
    </submittedName>
</protein>
<keyword evidence="1" id="KW-1133">Transmembrane helix</keyword>
<keyword evidence="1" id="KW-0812">Transmembrane</keyword>
<evidence type="ECO:0000256" key="1">
    <source>
        <dbReference type="SAM" id="Phobius"/>
    </source>
</evidence>
<feature type="transmembrane region" description="Helical" evidence="1">
    <location>
        <begin position="36"/>
        <end position="56"/>
    </location>
</feature>
<dbReference type="Proteomes" id="UP000600363">
    <property type="component" value="Unassembled WGS sequence"/>
</dbReference>
<dbReference type="RefSeq" id="WP_157203066.1">
    <property type="nucleotide sequence ID" value="NZ_DUIH01000017.1"/>
</dbReference>
<evidence type="ECO:0000313" key="2">
    <source>
        <dbReference type="EMBL" id="HIH69949.1"/>
    </source>
</evidence>